<evidence type="ECO:0000313" key="1">
    <source>
        <dbReference type="EMBL" id="JAP27370.1"/>
    </source>
</evidence>
<name>A0A0V0I524_SOLCH</name>
<sequence>MVIVKYTNNQTETPINKIYYKYKMKLIYENLAKNRPLIKVLLVFLYSPRENSFKKTICSGQSLS</sequence>
<dbReference type="AlphaFoldDB" id="A0A0V0I524"/>
<dbReference type="EMBL" id="GEDG01011242">
    <property type="protein sequence ID" value="JAP27370.1"/>
    <property type="molecule type" value="Transcribed_RNA"/>
</dbReference>
<reference evidence="1" key="1">
    <citation type="submission" date="2015-12" db="EMBL/GenBank/DDBJ databases">
        <title>Gene expression during late stages of embryo sac development: a critical building block for successful pollen-pistil interactions.</title>
        <authorList>
            <person name="Liu Y."/>
            <person name="Joly V."/>
            <person name="Sabar M."/>
            <person name="Matton D.P."/>
        </authorList>
    </citation>
    <scope>NUCLEOTIDE SEQUENCE</scope>
</reference>
<protein>
    <submittedName>
        <fullName evidence="1">Putative ovule protein</fullName>
    </submittedName>
</protein>
<organism evidence="1">
    <name type="scientific">Solanum chacoense</name>
    <name type="common">Chaco potato</name>
    <dbReference type="NCBI Taxonomy" id="4108"/>
    <lineage>
        <taxon>Eukaryota</taxon>
        <taxon>Viridiplantae</taxon>
        <taxon>Streptophyta</taxon>
        <taxon>Embryophyta</taxon>
        <taxon>Tracheophyta</taxon>
        <taxon>Spermatophyta</taxon>
        <taxon>Magnoliopsida</taxon>
        <taxon>eudicotyledons</taxon>
        <taxon>Gunneridae</taxon>
        <taxon>Pentapetalae</taxon>
        <taxon>asterids</taxon>
        <taxon>lamiids</taxon>
        <taxon>Solanales</taxon>
        <taxon>Solanaceae</taxon>
        <taxon>Solanoideae</taxon>
        <taxon>Solaneae</taxon>
        <taxon>Solanum</taxon>
    </lineage>
</organism>
<accession>A0A0V0I524</accession>
<proteinExistence type="predicted"/>